<protein>
    <submittedName>
        <fullName evidence="1">Uncharacterized protein</fullName>
    </submittedName>
</protein>
<evidence type="ECO:0000313" key="1">
    <source>
        <dbReference type="EMBL" id="JAE17177.1"/>
    </source>
</evidence>
<name>A0A0A9FY46_ARUDO</name>
<dbReference type="AlphaFoldDB" id="A0A0A9FY46"/>
<dbReference type="EMBL" id="GBRH01180719">
    <property type="protein sequence ID" value="JAE17177.1"/>
    <property type="molecule type" value="Transcribed_RNA"/>
</dbReference>
<sequence length="22" mass="2298">MLRGVVFLPVASKAVLLGNLIS</sequence>
<proteinExistence type="predicted"/>
<reference evidence="1" key="1">
    <citation type="submission" date="2014-09" db="EMBL/GenBank/DDBJ databases">
        <authorList>
            <person name="Magalhaes I.L.F."/>
            <person name="Oliveira U."/>
            <person name="Santos F.R."/>
            <person name="Vidigal T.H.D.A."/>
            <person name="Brescovit A.D."/>
            <person name="Santos A.J."/>
        </authorList>
    </citation>
    <scope>NUCLEOTIDE SEQUENCE</scope>
    <source>
        <tissue evidence="1">Shoot tissue taken approximately 20 cm above the soil surface</tissue>
    </source>
</reference>
<accession>A0A0A9FY46</accession>
<organism evidence="1">
    <name type="scientific">Arundo donax</name>
    <name type="common">Giant reed</name>
    <name type="synonym">Donax arundinaceus</name>
    <dbReference type="NCBI Taxonomy" id="35708"/>
    <lineage>
        <taxon>Eukaryota</taxon>
        <taxon>Viridiplantae</taxon>
        <taxon>Streptophyta</taxon>
        <taxon>Embryophyta</taxon>
        <taxon>Tracheophyta</taxon>
        <taxon>Spermatophyta</taxon>
        <taxon>Magnoliopsida</taxon>
        <taxon>Liliopsida</taxon>
        <taxon>Poales</taxon>
        <taxon>Poaceae</taxon>
        <taxon>PACMAD clade</taxon>
        <taxon>Arundinoideae</taxon>
        <taxon>Arundineae</taxon>
        <taxon>Arundo</taxon>
    </lineage>
</organism>
<reference evidence="1" key="2">
    <citation type="journal article" date="2015" name="Data Brief">
        <title>Shoot transcriptome of the giant reed, Arundo donax.</title>
        <authorList>
            <person name="Barrero R.A."/>
            <person name="Guerrero F.D."/>
            <person name="Moolhuijzen P."/>
            <person name="Goolsby J.A."/>
            <person name="Tidwell J."/>
            <person name="Bellgard S.E."/>
            <person name="Bellgard M.I."/>
        </authorList>
    </citation>
    <scope>NUCLEOTIDE SEQUENCE</scope>
    <source>
        <tissue evidence="1">Shoot tissue taken approximately 20 cm above the soil surface</tissue>
    </source>
</reference>